<comment type="caution">
    <text evidence="3">The sequence shown here is derived from an EMBL/GenBank/DDBJ whole genome shotgun (WGS) entry which is preliminary data.</text>
</comment>
<dbReference type="PROSITE" id="PS52006">
    <property type="entry name" value="GH64"/>
    <property type="match status" value="1"/>
</dbReference>
<dbReference type="Pfam" id="PF16483">
    <property type="entry name" value="Glyco_hydro_64"/>
    <property type="match status" value="1"/>
</dbReference>
<feature type="non-terminal residue" evidence="3">
    <location>
        <position position="432"/>
    </location>
</feature>
<organism evidence="3 4">
    <name type="scientific">Myriangium duriaei CBS 260.36</name>
    <dbReference type="NCBI Taxonomy" id="1168546"/>
    <lineage>
        <taxon>Eukaryota</taxon>
        <taxon>Fungi</taxon>
        <taxon>Dikarya</taxon>
        <taxon>Ascomycota</taxon>
        <taxon>Pezizomycotina</taxon>
        <taxon>Dothideomycetes</taxon>
        <taxon>Dothideomycetidae</taxon>
        <taxon>Myriangiales</taxon>
        <taxon>Myriangiaceae</taxon>
        <taxon>Myriangium</taxon>
    </lineage>
</organism>
<dbReference type="Gene3D" id="3.30.920.50">
    <property type="entry name" value="Beta-1,3-glucanase, C-terminal domain"/>
    <property type="match status" value="1"/>
</dbReference>
<feature type="chain" id="PRO_5040353355" evidence="1">
    <location>
        <begin position="20"/>
        <end position="432"/>
    </location>
</feature>
<dbReference type="EMBL" id="ML996090">
    <property type="protein sequence ID" value="KAF2150244.1"/>
    <property type="molecule type" value="Genomic_DNA"/>
</dbReference>
<keyword evidence="1" id="KW-0732">Signal</keyword>
<dbReference type="InterPro" id="IPR037176">
    <property type="entry name" value="Osmotin/thaumatin-like_sf"/>
</dbReference>
<protein>
    <submittedName>
        <fullName evidence="3">Glycoside hydrolase family 64 protein</fullName>
    </submittedName>
</protein>
<keyword evidence="4" id="KW-1185">Reference proteome</keyword>
<evidence type="ECO:0000313" key="4">
    <source>
        <dbReference type="Proteomes" id="UP000799439"/>
    </source>
</evidence>
<feature type="domain" description="GH64" evidence="2">
    <location>
        <begin position="43"/>
        <end position="431"/>
    </location>
</feature>
<reference evidence="3" key="1">
    <citation type="journal article" date="2020" name="Stud. Mycol.">
        <title>101 Dothideomycetes genomes: a test case for predicting lifestyles and emergence of pathogens.</title>
        <authorList>
            <person name="Haridas S."/>
            <person name="Albert R."/>
            <person name="Binder M."/>
            <person name="Bloem J."/>
            <person name="Labutti K."/>
            <person name="Salamov A."/>
            <person name="Andreopoulos B."/>
            <person name="Baker S."/>
            <person name="Barry K."/>
            <person name="Bills G."/>
            <person name="Bluhm B."/>
            <person name="Cannon C."/>
            <person name="Castanera R."/>
            <person name="Culley D."/>
            <person name="Daum C."/>
            <person name="Ezra D."/>
            <person name="Gonzalez J."/>
            <person name="Henrissat B."/>
            <person name="Kuo A."/>
            <person name="Liang C."/>
            <person name="Lipzen A."/>
            <person name="Lutzoni F."/>
            <person name="Magnuson J."/>
            <person name="Mondo S."/>
            <person name="Nolan M."/>
            <person name="Ohm R."/>
            <person name="Pangilinan J."/>
            <person name="Park H.-J."/>
            <person name="Ramirez L."/>
            <person name="Alfaro M."/>
            <person name="Sun H."/>
            <person name="Tritt A."/>
            <person name="Yoshinaga Y."/>
            <person name="Zwiers L.-H."/>
            <person name="Turgeon B."/>
            <person name="Goodwin S."/>
            <person name="Spatafora J."/>
            <person name="Crous P."/>
            <person name="Grigoriev I."/>
        </authorList>
    </citation>
    <scope>NUCLEOTIDE SEQUENCE</scope>
    <source>
        <strain evidence="3">CBS 260.36</strain>
    </source>
</reference>
<dbReference type="PANTHER" id="PTHR38165">
    <property type="match status" value="1"/>
</dbReference>
<evidence type="ECO:0000313" key="3">
    <source>
        <dbReference type="EMBL" id="KAF2150244.1"/>
    </source>
</evidence>
<dbReference type="GO" id="GO:0016787">
    <property type="term" value="F:hydrolase activity"/>
    <property type="evidence" value="ECO:0007669"/>
    <property type="project" value="UniProtKB-KW"/>
</dbReference>
<dbReference type="InterPro" id="IPR042517">
    <property type="entry name" value="Glyco_hydro_64_N_2"/>
</dbReference>
<dbReference type="InterPro" id="IPR037398">
    <property type="entry name" value="Glyco_hydro_64_fam"/>
</dbReference>
<feature type="signal peptide" evidence="1">
    <location>
        <begin position="1"/>
        <end position="19"/>
    </location>
</feature>
<keyword evidence="3" id="KW-0378">Hydrolase</keyword>
<accession>A0A9P4J0L9</accession>
<dbReference type="Proteomes" id="UP000799439">
    <property type="component" value="Unassembled WGS sequence"/>
</dbReference>
<dbReference type="Gene3D" id="2.60.110.10">
    <property type="entry name" value="Thaumatin"/>
    <property type="match status" value="1"/>
</dbReference>
<proteinExistence type="predicted"/>
<gene>
    <name evidence="3" type="ORF">K461DRAFT_260360</name>
</gene>
<dbReference type="PANTHER" id="PTHR38165:SF1">
    <property type="entry name" value="GLUCANASE B"/>
    <property type="match status" value="1"/>
</dbReference>
<evidence type="ECO:0000259" key="2">
    <source>
        <dbReference type="PROSITE" id="PS52006"/>
    </source>
</evidence>
<dbReference type="InterPro" id="IPR032477">
    <property type="entry name" value="Glyco_hydro_64"/>
</dbReference>
<sequence>MRFLRYGAALAAVVSQVLAGPTIAKPGGAKNIVVTKDNTLNSTHIPGVQILASSASTAGQLQLSLVNSLNSNNVNAYVTGLDNNGNLVMLSPDGSWYYPVAGHLAIPQSITANVSIPLGPKGSTTKITLPGYISAGRVWFADGTLQFFTVPGGSGTALVQPSAANPTDPNSDVNWGFVELTNISSGIYVNLSYVDFLGIPLGIQLIGSAGTQTVQGVTANAVGDVCADLTTQAAKEGQPWDSLCVADTSGSLIRVLSPALYLTINSTGFAGYWTEYINQVWSKYSTTSLNIDTQASPGVVACKTSNGTLSCAGGATKYAQPSPLDIFSCASGTFYIQSYDAVNLAVIPRLCAAFNRATLLLNNGNTQPYATESQFYSSSPANWYSHFVHTHELDGKGYAFSYDDVTADNGSNLSGLLADPNPSILAVTVGGP</sequence>
<name>A0A9P4J0L9_9PEZI</name>
<evidence type="ECO:0000256" key="1">
    <source>
        <dbReference type="SAM" id="SignalP"/>
    </source>
</evidence>
<dbReference type="AlphaFoldDB" id="A0A9P4J0L9"/>
<dbReference type="OrthoDB" id="10058186at2759"/>